<dbReference type="OrthoDB" id="567788at2759"/>
<protein>
    <recommendedName>
        <fullName evidence="6">Reticulon-like protein</fullName>
    </recommendedName>
</protein>
<evidence type="ECO:0000256" key="4">
    <source>
        <dbReference type="ARBA" id="ARBA00022989"/>
    </source>
</evidence>
<evidence type="ECO:0000313" key="9">
    <source>
        <dbReference type="EMBL" id="SAM04781.1"/>
    </source>
</evidence>
<evidence type="ECO:0000256" key="7">
    <source>
        <dbReference type="SAM" id="MobiDB-lite"/>
    </source>
</evidence>
<feature type="domain" description="Reticulon" evidence="8">
    <location>
        <begin position="78"/>
        <end position="291"/>
    </location>
</feature>
<dbReference type="STRING" id="4829.A0A163K272"/>
<feature type="region of interest" description="Disordered" evidence="7">
    <location>
        <begin position="21"/>
        <end position="66"/>
    </location>
</feature>
<dbReference type="PROSITE" id="PS50845">
    <property type="entry name" value="RETICULON"/>
    <property type="match status" value="1"/>
</dbReference>
<dbReference type="Proteomes" id="UP000078561">
    <property type="component" value="Unassembled WGS sequence"/>
</dbReference>
<feature type="compositionally biased region" description="Polar residues" evidence="7">
    <location>
        <begin position="24"/>
        <end position="48"/>
    </location>
</feature>
<dbReference type="Pfam" id="PF02453">
    <property type="entry name" value="Reticulon"/>
    <property type="match status" value="1"/>
</dbReference>
<keyword evidence="2 6" id="KW-0812">Transmembrane</keyword>
<accession>A0A163K272</accession>
<comment type="subcellular location">
    <subcellularLocation>
        <location evidence="1 6">Endoplasmic reticulum membrane</location>
        <topology evidence="1 6">Multi-pass membrane protein</topology>
    </subcellularLocation>
</comment>
<feature type="compositionally biased region" description="Basic and acidic residues" evidence="7">
    <location>
        <begin position="49"/>
        <end position="66"/>
    </location>
</feature>
<sequence>MFGSGISDPFNRAVGIQYDGKVDPSTSSGQSADTLTTNHQSNATTKVDSSSRENRQPRLPALDEHDRNEHAKLVEQQIRKLLLWKTPVRTSAYFVLAMACLYLSAFYSLIQLVSALLTVAIGVNLVYVNATIQTQRIFANGTGVNPYSSYLCTIETLLLDRAFLHRNTALLADHLDSIVQKLTRIVLIENSMASAKWFVVFYVVWRLSAGISLHALATFAMLGLFTWPPFYAANKTSVDSLTQKLEAIRNTRLDQLQEQIEYRWGRIAGLFGMSYTHSSPHTTTDESQKKA</sequence>
<dbReference type="InParanoid" id="A0A163K272"/>
<evidence type="ECO:0000313" key="10">
    <source>
        <dbReference type="Proteomes" id="UP000078561"/>
    </source>
</evidence>
<keyword evidence="4 6" id="KW-1133">Transmembrane helix</keyword>
<dbReference type="InterPro" id="IPR003388">
    <property type="entry name" value="Reticulon"/>
</dbReference>
<feature type="transmembrane region" description="Helical" evidence="6">
    <location>
        <begin position="211"/>
        <end position="233"/>
    </location>
</feature>
<name>A0A163K272_ABSGL</name>
<organism evidence="9">
    <name type="scientific">Absidia glauca</name>
    <name type="common">Pin mould</name>
    <dbReference type="NCBI Taxonomy" id="4829"/>
    <lineage>
        <taxon>Eukaryota</taxon>
        <taxon>Fungi</taxon>
        <taxon>Fungi incertae sedis</taxon>
        <taxon>Mucoromycota</taxon>
        <taxon>Mucoromycotina</taxon>
        <taxon>Mucoromycetes</taxon>
        <taxon>Mucorales</taxon>
        <taxon>Cunninghamellaceae</taxon>
        <taxon>Absidia</taxon>
    </lineage>
</organism>
<feature type="transmembrane region" description="Helical" evidence="6">
    <location>
        <begin position="94"/>
        <end position="127"/>
    </location>
</feature>
<evidence type="ECO:0000256" key="2">
    <source>
        <dbReference type="ARBA" id="ARBA00022692"/>
    </source>
</evidence>
<gene>
    <name evidence="9" type="primary">ABSGL_10647.1 scaffold 12033</name>
</gene>
<evidence type="ECO:0000259" key="8">
    <source>
        <dbReference type="PROSITE" id="PS50845"/>
    </source>
</evidence>
<keyword evidence="5 6" id="KW-0472">Membrane</keyword>
<evidence type="ECO:0000256" key="3">
    <source>
        <dbReference type="ARBA" id="ARBA00022824"/>
    </source>
</evidence>
<reference evidence="9" key="1">
    <citation type="submission" date="2016-04" db="EMBL/GenBank/DDBJ databases">
        <authorList>
            <person name="Evans L.H."/>
            <person name="Alamgir A."/>
            <person name="Owens N."/>
            <person name="Weber N.D."/>
            <person name="Virtaneva K."/>
            <person name="Barbian K."/>
            <person name="Babar A."/>
            <person name="Rosenke K."/>
        </authorList>
    </citation>
    <scope>NUCLEOTIDE SEQUENCE [LARGE SCALE GENOMIC DNA]</scope>
    <source>
        <strain evidence="9">CBS 101.48</strain>
    </source>
</reference>
<keyword evidence="10" id="KW-1185">Reference proteome</keyword>
<evidence type="ECO:0000256" key="5">
    <source>
        <dbReference type="ARBA" id="ARBA00023136"/>
    </source>
</evidence>
<evidence type="ECO:0000256" key="1">
    <source>
        <dbReference type="ARBA" id="ARBA00004477"/>
    </source>
</evidence>
<evidence type="ECO:0000256" key="6">
    <source>
        <dbReference type="RuleBase" id="RU363132"/>
    </source>
</evidence>
<dbReference type="GO" id="GO:0005789">
    <property type="term" value="C:endoplasmic reticulum membrane"/>
    <property type="evidence" value="ECO:0007669"/>
    <property type="project" value="UniProtKB-SubCell"/>
</dbReference>
<dbReference type="EMBL" id="LT554417">
    <property type="protein sequence ID" value="SAM04781.1"/>
    <property type="molecule type" value="Genomic_DNA"/>
</dbReference>
<proteinExistence type="predicted"/>
<dbReference type="AlphaFoldDB" id="A0A163K272"/>
<keyword evidence="3 6" id="KW-0256">Endoplasmic reticulum</keyword>